<evidence type="ECO:0000313" key="2">
    <source>
        <dbReference type="EMBL" id="TKR27525.1"/>
    </source>
</evidence>
<organism evidence="2 3">
    <name type="scientific">Natronomonas salsuginis</name>
    <dbReference type="NCBI Taxonomy" id="2217661"/>
    <lineage>
        <taxon>Archaea</taxon>
        <taxon>Methanobacteriati</taxon>
        <taxon>Methanobacteriota</taxon>
        <taxon>Stenosarchaea group</taxon>
        <taxon>Halobacteria</taxon>
        <taxon>Halobacteriales</taxon>
        <taxon>Natronomonadaceae</taxon>
        <taxon>Natronomonas</taxon>
    </lineage>
</organism>
<evidence type="ECO:0000313" key="3">
    <source>
        <dbReference type="Proteomes" id="UP000308037"/>
    </source>
</evidence>
<name>A0A4U5JFJ6_9EURY</name>
<gene>
    <name evidence="2" type="ORF">DM868_00040</name>
</gene>
<dbReference type="RefSeq" id="WP_137274788.1">
    <property type="nucleotide sequence ID" value="NZ_QKNX01000001.1"/>
</dbReference>
<dbReference type="OrthoDB" id="270040at2157"/>
<sequence>MPLILDRSSQFRRSAPDPPADRLFGGDIEDLEPTGMGYDPDDAAPWSWNLKADLFVDDLE</sequence>
<evidence type="ECO:0000256" key="1">
    <source>
        <dbReference type="SAM" id="MobiDB-lite"/>
    </source>
</evidence>
<dbReference type="EMBL" id="QKNX01000001">
    <property type="protein sequence ID" value="TKR27525.1"/>
    <property type="molecule type" value="Genomic_DNA"/>
</dbReference>
<accession>A0A4U5JFJ6</accession>
<dbReference type="AlphaFoldDB" id="A0A4U5JFJ6"/>
<reference evidence="2 3" key="1">
    <citation type="submission" date="2019-04" db="EMBL/GenBank/DDBJ databases">
        <title>Natronomonas sp. F20-122 a newhaloarchaeon isolated from a saline saltern of Isla Bacuta, Huelva, Spain.</title>
        <authorList>
            <person name="Duran-Viseras A."/>
            <person name="Sanchez-Porro C."/>
            <person name="Ventosa A."/>
        </authorList>
    </citation>
    <scope>NUCLEOTIDE SEQUENCE [LARGE SCALE GENOMIC DNA]</scope>
    <source>
        <strain evidence="2 3">F20-122</strain>
    </source>
</reference>
<dbReference type="Proteomes" id="UP000308037">
    <property type="component" value="Unassembled WGS sequence"/>
</dbReference>
<protein>
    <submittedName>
        <fullName evidence="2">Uncharacterized protein</fullName>
    </submittedName>
</protein>
<keyword evidence="3" id="KW-1185">Reference proteome</keyword>
<proteinExistence type="predicted"/>
<feature type="region of interest" description="Disordered" evidence="1">
    <location>
        <begin position="1"/>
        <end position="40"/>
    </location>
</feature>
<comment type="caution">
    <text evidence="2">The sequence shown here is derived from an EMBL/GenBank/DDBJ whole genome shotgun (WGS) entry which is preliminary data.</text>
</comment>